<evidence type="ECO:0000256" key="1">
    <source>
        <dbReference type="ARBA" id="ARBA00022490"/>
    </source>
</evidence>
<gene>
    <name evidence="4" type="primary">ureE</name>
    <name evidence="7" type="ORF">EV657_11182</name>
</gene>
<feature type="compositionally biased region" description="Basic and acidic residues" evidence="5">
    <location>
        <begin position="202"/>
        <end position="223"/>
    </location>
</feature>
<keyword evidence="1 4" id="KW-0963">Cytoplasm</keyword>
<evidence type="ECO:0000256" key="5">
    <source>
        <dbReference type="SAM" id="MobiDB-lite"/>
    </source>
</evidence>
<dbReference type="PRINTS" id="PR00334">
    <property type="entry name" value="KININOGEN"/>
</dbReference>
<evidence type="ECO:0000256" key="4">
    <source>
        <dbReference type="HAMAP-Rule" id="MF_00822"/>
    </source>
</evidence>
<accession>A0A4R8FWJ1</accession>
<protein>
    <recommendedName>
        <fullName evidence="4">Urease accessory protein UreE</fullName>
    </recommendedName>
</protein>
<name>A0A4R8FWJ1_9RHOB</name>
<dbReference type="AlphaFoldDB" id="A0A4R8FWJ1"/>
<keyword evidence="3 4" id="KW-0143">Chaperone</keyword>
<evidence type="ECO:0000313" key="7">
    <source>
        <dbReference type="EMBL" id="TDX28565.1"/>
    </source>
</evidence>
<comment type="subcellular location">
    <subcellularLocation>
        <location evidence="4">Cytoplasm</location>
    </subcellularLocation>
</comment>
<evidence type="ECO:0000259" key="6">
    <source>
        <dbReference type="SMART" id="SM00988"/>
    </source>
</evidence>
<dbReference type="GO" id="GO:0051082">
    <property type="term" value="F:unfolded protein binding"/>
    <property type="evidence" value="ECO:0007669"/>
    <property type="project" value="UniProtKB-UniRule"/>
</dbReference>
<dbReference type="SUPFAM" id="SSF69287">
    <property type="entry name" value="Urease metallochaperone UreE, N-terminal domain"/>
    <property type="match status" value="1"/>
</dbReference>
<dbReference type="EMBL" id="SOEB01000011">
    <property type="protein sequence ID" value="TDX28565.1"/>
    <property type="molecule type" value="Genomic_DNA"/>
</dbReference>
<proteinExistence type="inferred from homology"/>
<dbReference type="CDD" id="cd00571">
    <property type="entry name" value="UreE"/>
    <property type="match status" value="1"/>
</dbReference>
<feature type="compositionally biased region" description="Basic and acidic residues" evidence="5">
    <location>
        <begin position="147"/>
        <end position="193"/>
    </location>
</feature>
<dbReference type="InterPro" id="IPR004029">
    <property type="entry name" value="UreE_N"/>
</dbReference>
<evidence type="ECO:0000313" key="8">
    <source>
        <dbReference type="Proteomes" id="UP000295484"/>
    </source>
</evidence>
<dbReference type="InterPro" id="IPR012406">
    <property type="entry name" value="UreE"/>
</dbReference>
<dbReference type="HAMAP" id="MF_00822">
    <property type="entry name" value="UreE"/>
    <property type="match status" value="1"/>
</dbReference>
<feature type="domain" description="UreE urease accessory N-terminal" evidence="6">
    <location>
        <begin position="1"/>
        <end position="67"/>
    </location>
</feature>
<keyword evidence="2 4" id="KW-0533">Nickel</keyword>
<dbReference type="Gene3D" id="2.60.260.20">
    <property type="entry name" value="Urease metallochaperone UreE, N-terminal domain"/>
    <property type="match status" value="1"/>
</dbReference>
<dbReference type="Pfam" id="PF02814">
    <property type="entry name" value="UreE_N"/>
    <property type="match status" value="1"/>
</dbReference>
<dbReference type="GO" id="GO:0005737">
    <property type="term" value="C:cytoplasm"/>
    <property type="evidence" value="ECO:0007669"/>
    <property type="project" value="UniProtKB-SubCell"/>
</dbReference>
<organism evidence="7 8">
    <name type="scientific">Rhodovulum visakhapatnamense</name>
    <dbReference type="NCBI Taxonomy" id="364297"/>
    <lineage>
        <taxon>Bacteria</taxon>
        <taxon>Pseudomonadati</taxon>
        <taxon>Pseudomonadota</taxon>
        <taxon>Alphaproteobacteria</taxon>
        <taxon>Rhodobacterales</taxon>
        <taxon>Paracoccaceae</taxon>
        <taxon>Rhodovulum</taxon>
    </lineage>
</organism>
<comment type="caution">
    <text evidence="7">The sequence shown here is derived from an EMBL/GenBank/DDBJ whole genome shotgun (WGS) entry which is preliminary data.</text>
</comment>
<dbReference type="InterPro" id="IPR002395">
    <property type="entry name" value="Kininogen"/>
</dbReference>
<dbReference type="InterPro" id="IPR036118">
    <property type="entry name" value="UreE_N_sf"/>
</dbReference>
<evidence type="ECO:0000256" key="2">
    <source>
        <dbReference type="ARBA" id="ARBA00022596"/>
    </source>
</evidence>
<comment type="function">
    <text evidence="4">Involved in urease metallocenter assembly. Binds nickel. Probably functions as a nickel donor during metallocenter assembly.</text>
</comment>
<dbReference type="Proteomes" id="UP000295484">
    <property type="component" value="Unassembled WGS sequence"/>
</dbReference>
<reference evidence="7 8" key="1">
    <citation type="submission" date="2019-03" db="EMBL/GenBank/DDBJ databases">
        <title>Genomic Encyclopedia of Type Strains, Phase IV (KMG-IV): sequencing the most valuable type-strain genomes for metagenomic binning, comparative biology and taxonomic classification.</title>
        <authorList>
            <person name="Goeker M."/>
        </authorList>
    </citation>
    <scope>NUCLEOTIDE SEQUENCE [LARGE SCALE GENOMIC DNA]</scope>
    <source>
        <strain evidence="7 8">JA181</strain>
    </source>
</reference>
<feature type="region of interest" description="Disordered" evidence="5">
    <location>
        <begin position="133"/>
        <end position="223"/>
    </location>
</feature>
<dbReference type="SMART" id="SM00988">
    <property type="entry name" value="UreE_N"/>
    <property type="match status" value="1"/>
</dbReference>
<dbReference type="SUPFAM" id="SSF69737">
    <property type="entry name" value="Urease metallochaperone UreE, C-terminal domain"/>
    <property type="match status" value="1"/>
</dbReference>
<dbReference type="Gene3D" id="3.30.70.790">
    <property type="entry name" value="UreE, C-terminal domain"/>
    <property type="match status" value="1"/>
</dbReference>
<sequence length="268" mass="28274">MSGLPVALEIRPGAGAGADSVTLDYDARFLRRKRLVSDGGLAFLLDLAHTTSLAEGDLIVLEDGRGIVVKAAAEPLLEVTGTDLARLAWHIGNRHTPCQVEEARLLIQRDHVLLDMLGRIGATVREVVEPFTPEGGAYGHGRTHGHSHGDAHGHSHDQGHGHDHDHGHDHGHDHHHAHDHDHGHDHDHRDGHDHPHHHDHGHAHDHTHGAADHLHAHDPDHDHGAEGCCGGSGQGGCGCGGHDHGPHGSASGRRTGGCGGGGCCGHGH</sequence>
<dbReference type="GO" id="GO:0016151">
    <property type="term" value="F:nickel cation binding"/>
    <property type="evidence" value="ECO:0007669"/>
    <property type="project" value="UniProtKB-UniRule"/>
</dbReference>
<dbReference type="GO" id="GO:0006457">
    <property type="term" value="P:protein folding"/>
    <property type="evidence" value="ECO:0007669"/>
    <property type="project" value="InterPro"/>
</dbReference>
<comment type="similarity">
    <text evidence="4">Belongs to the UreE family.</text>
</comment>
<evidence type="ECO:0000256" key="3">
    <source>
        <dbReference type="ARBA" id="ARBA00023186"/>
    </source>
</evidence>